<accession>A0ACB9RZX5</accession>
<evidence type="ECO:0000313" key="2">
    <source>
        <dbReference type="Proteomes" id="UP001057402"/>
    </source>
</evidence>
<proteinExistence type="predicted"/>
<keyword evidence="2" id="KW-1185">Reference proteome</keyword>
<evidence type="ECO:0000313" key="1">
    <source>
        <dbReference type="EMBL" id="KAI4384736.1"/>
    </source>
</evidence>
<name>A0ACB9RZX5_9MYRT</name>
<dbReference type="EMBL" id="CM042881">
    <property type="protein sequence ID" value="KAI4384736.1"/>
    <property type="molecule type" value="Genomic_DNA"/>
</dbReference>
<sequence>MYAYHFFLFLFLFYLLTLLFLGVLTLALAISPHQGPIFHDGMKEWSCCKKRSHDFSEFLAIPGCKTGKHTSEKPSTKAVTAPRAQTPAVAPASGISSSAKQSCSRCKQGFFCSDHGSGVKQMSAAPVIVPAVEDQKDVQGTSLTRKKVIDINEPQTCKNKGCGKTFKEKDNHDGACSYHPGPAIFHDRLRGWKCCDVHVKEFDEFMEIPPCTKGWHSADPL</sequence>
<organism evidence="1 2">
    <name type="scientific">Melastoma candidum</name>
    <dbReference type="NCBI Taxonomy" id="119954"/>
    <lineage>
        <taxon>Eukaryota</taxon>
        <taxon>Viridiplantae</taxon>
        <taxon>Streptophyta</taxon>
        <taxon>Embryophyta</taxon>
        <taxon>Tracheophyta</taxon>
        <taxon>Spermatophyta</taxon>
        <taxon>Magnoliopsida</taxon>
        <taxon>eudicotyledons</taxon>
        <taxon>Gunneridae</taxon>
        <taxon>Pentapetalae</taxon>
        <taxon>rosids</taxon>
        <taxon>malvids</taxon>
        <taxon>Myrtales</taxon>
        <taxon>Melastomataceae</taxon>
        <taxon>Melastomatoideae</taxon>
        <taxon>Melastomateae</taxon>
        <taxon>Melastoma</taxon>
    </lineage>
</organism>
<dbReference type="Proteomes" id="UP001057402">
    <property type="component" value="Chromosome 2"/>
</dbReference>
<comment type="caution">
    <text evidence="1">The sequence shown here is derived from an EMBL/GenBank/DDBJ whole genome shotgun (WGS) entry which is preliminary data.</text>
</comment>
<gene>
    <name evidence="1" type="ORF">MLD38_002848</name>
</gene>
<protein>
    <submittedName>
        <fullName evidence="1">Uncharacterized protein</fullName>
    </submittedName>
</protein>
<reference evidence="2" key="1">
    <citation type="journal article" date="2023" name="Front. Plant Sci.">
        <title>Chromosomal-level genome assembly of Melastoma candidum provides insights into trichome evolution.</title>
        <authorList>
            <person name="Zhong Y."/>
            <person name="Wu W."/>
            <person name="Sun C."/>
            <person name="Zou P."/>
            <person name="Liu Y."/>
            <person name="Dai S."/>
            <person name="Zhou R."/>
        </authorList>
    </citation>
    <scope>NUCLEOTIDE SEQUENCE [LARGE SCALE GENOMIC DNA]</scope>
</reference>